<feature type="compositionally biased region" description="Polar residues" evidence="5">
    <location>
        <begin position="891"/>
        <end position="903"/>
    </location>
</feature>
<feature type="compositionally biased region" description="Basic and acidic residues" evidence="5">
    <location>
        <begin position="492"/>
        <end position="512"/>
    </location>
</feature>
<feature type="region of interest" description="Disordered" evidence="5">
    <location>
        <begin position="492"/>
        <end position="513"/>
    </location>
</feature>
<proteinExistence type="inferred from homology"/>
<dbReference type="Proteomes" id="UP000323386">
    <property type="component" value="Unassembled WGS sequence"/>
</dbReference>
<feature type="compositionally biased region" description="Low complexity" evidence="5">
    <location>
        <begin position="691"/>
        <end position="711"/>
    </location>
</feature>
<dbReference type="GO" id="GO:0006256">
    <property type="term" value="P:UDP catabolic process"/>
    <property type="evidence" value="ECO:0007669"/>
    <property type="project" value="TreeGrafter"/>
</dbReference>
<evidence type="ECO:0000313" key="8">
    <source>
        <dbReference type="Proteomes" id="UP000323386"/>
    </source>
</evidence>
<dbReference type="GO" id="GO:0017111">
    <property type="term" value="F:ribonucleoside triphosphate phosphatase activity"/>
    <property type="evidence" value="ECO:0007669"/>
    <property type="project" value="TreeGrafter"/>
</dbReference>
<protein>
    <submittedName>
        <fullName evidence="7">Related to YND1 - apyrase (NDPase/NTPase)</fullName>
    </submittedName>
</protein>
<feature type="region of interest" description="Disordered" evidence="5">
    <location>
        <begin position="757"/>
        <end position="857"/>
    </location>
</feature>
<comment type="similarity">
    <text evidence="1">Belongs to the GDA1/CD39 NTPase family.</text>
</comment>
<evidence type="ECO:0000256" key="1">
    <source>
        <dbReference type="ARBA" id="ARBA00009283"/>
    </source>
</evidence>
<gene>
    <name evidence="7" type="ORF">PSFLO_06315</name>
</gene>
<feature type="region of interest" description="Disordered" evidence="5">
    <location>
        <begin position="308"/>
        <end position="328"/>
    </location>
</feature>
<feature type="binding site" evidence="4">
    <location>
        <begin position="236"/>
        <end position="240"/>
    </location>
    <ligand>
        <name>ATP</name>
        <dbReference type="ChEBI" id="CHEBI:30616"/>
    </ligand>
</feature>
<dbReference type="AlphaFoldDB" id="A0A5C3F8P0"/>
<feature type="region of interest" description="Disordered" evidence="5">
    <location>
        <begin position="1"/>
        <end position="30"/>
    </location>
</feature>
<feature type="transmembrane region" description="Helical" evidence="6">
    <location>
        <begin position="598"/>
        <end position="621"/>
    </location>
</feature>
<reference evidence="7 8" key="1">
    <citation type="submission" date="2018-03" db="EMBL/GenBank/DDBJ databases">
        <authorList>
            <person name="Guldener U."/>
        </authorList>
    </citation>
    <scope>NUCLEOTIDE SEQUENCE [LARGE SCALE GENOMIC DNA]</scope>
    <source>
        <strain evidence="7 8">DAOM196992</strain>
    </source>
</reference>
<evidence type="ECO:0000256" key="2">
    <source>
        <dbReference type="ARBA" id="ARBA00022801"/>
    </source>
</evidence>
<accession>A0A5C3F8P0</accession>
<organism evidence="7 8">
    <name type="scientific">Pseudozyma flocculosa</name>
    <dbReference type="NCBI Taxonomy" id="84751"/>
    <lineage>
        <taxon>Eukaryota</taxon>
        <taxon>Fungi</taxon>
        <taxon>Dikarya</taxon>
        <taxon>Basidiomycota</taxon>
        <taxon>Ustilaginomycotina</taxon>
        <taxon>Ustilaginomycetes</taxon>
        <taxon>Ustilaginales</taxon>
        <taxon>Ustilaginaceae</taxon>
        <taxon>Pseudozyma</taxon>
    </lineage>
</organism>
<keyword evidence="6" id="KW-0812">Transmembrane</keyword>
<dbReference type="GO" id="GO:0045134">
    <property type="term" value="F:UDP phosphatase activity"/>
    <property type="evidence" value="ECO:0007669"/>
    <property type="project" value="TreeGrafter"/>
</dbReference>
<keyword evidence="6" id="KW-0472">Membrane</keyword>
<evidence type="ECO:0000256" key="4">
    <source>
        <dbReference type="PIRSR" id="PIRSR600407-2"/>
    </source>
</evidence>
<evidence type="ECO:0000256" key="3">
    <source>
        <dbReference type="PIRSR" id="PIRSR600407-1"/>
    </source>
</evidence>
<keyword evidence="2" id="KW-0378">Hydrolase</keyword>
<dbReference type="GO" id="GO:0004382">
    <property type="term" value="F:GDP phosphatase activity"/>
    <property type="evidence" value="ECO:0007669"/>
    <property type="project" value="TreeGrafter"/>
</dbReference>
<evidence type="ECO:0000256" key="6">
    <source>
        <dbReference type="SAM" id="Phobius"/>
    </source>
</evidence>
<dbReference type="Gene3D" id="3.30.420.40">
    <property type="match status" value="1"/>
</dbReference>
<dbReference type="CDD" id="cd24039">
    <property type="entry name" value="ASKHA_NBD_YND1-like"/>
    <property type="match status" value="1"/>
</dbReference>
<dbReference type="EMBL" id="OOIP01000022">
    <property type="protein sequence ID" value="SPO40833.1"/>
    <property type="molecule type" value="Genomic_DNA"/>
</dbReference>
<dbReference type="Pfam" id="PF01150">
    <property type="entry name" value="GDA1_CD39"/>
    <property type="match status" value="1"/>
</dbReference>
<dbReference type="PANTHER" id="PTHR11782:SF121">
    <property type="entry name" value="NUCLEOSIDE-DIPHOSPHATASE MIG-23"/>
    <property type="match status" value="1"/>
</dbReference>
<dbReference type="Gene3D" id="3.30.420.150">
    <property type="entry name" value="Exopolyphosphatase. Domain 2"/>
    <property type="match status" value="1"/>
</dbReference>
<dbReference type="PANTHER" id="PTHR11782">
    <property type="entry name" value="ADENOSINE/GUANOSINE DIPHOSPHATASE"/>
    <property type="match status" value="1"/>
</dbReference>
<name>A0A5C3F8P0_9BASI</name>
<keyword evidence="8" id="KW-1185">Reference proteome</keyword>
<evidence type="ECO:0000313" key="7">
    <source>
        <dbReference type="EMBL" id="SPO40833.1"/>
    </source>
</evidence>
<dbReference type="InterPro" id="IPR000407">
    <property type="entry name" value="GDA1_CD39_NTPase"/>
</dbReference>
<dbReference type="GO" id="GO:0005524">
    <property type="term" value="F:ATP binding"/>
    <property type="evidence" value="ECO:0007669"/>
    <property type="project" value="UniProtKB-KW"/>
</dbReference>
<keyword evidence="4" id="KW-0067">ATP-binding</keyword>
<feature type="compositionally biased region" description="Low complexity" evidence="5">
    <location>
        <begin position="312"/>
        <end position="328"/>
    </location>
</feature>
<dbReference type="GO" id="GO:0046036">
    <property type="term" value="P:CTP metabolic process"/>
    <property type="evidence" value="ECO:0007669"/>
    <property type="project" value="TreeGrafter"/>
</dbReference>
<dbReference type="GO" id="GO:0005794">
    <property type="term" value="C:Golgi apparatus"/>
    <property type="evidence" value="ECO:0007669"/>
    <property type="project" value="TreeGrafter"/>
</dbReference>
<feature type="active site" description="Proton acceptor" evidence="3">
    <location>
        <position position="192"/>
    </location>
</feature>
<dbReference type="OrthoDB" id="6372431at2759"/>
<keyword evidence="6" id="KW-1133">Transmembrane helix</keyword>
<evidence type="ECO:0000256" key="5">
    <source>
        <dbReference type="SAM" id="MobiDB-lite"/>
    </source>
</evidence>
<sequence length="919" mass="97304">MRSRSAYTEPRDSGSRTGGAKAHYSPDAGSAQLDAPAEWLQARKYAVLVDAGSSGSRMQVYSWKDPKLDRALKESRGQDIKTLPKVEKGTWEGSGMDWTVKVEPGISSFGDHPSDLAAYLRPLMEHAEKVVPPSAWSDTPIYIMATAGMRLLPDSQREAVLSETCRYVREHTSFRIDGGCSSHVSVISGEEEGLLGWISVNYLMDGFHIRPKQNLTEGEADLVEGKSTFGFLDMGGASTQIAFEPSKAALQAEEGQSSAQEELTPVSLRMLDGTEVSHQVFVTTFLGYGTNQARQRYVKQLRETGKPLALDTAPATSTSTSTSTSASSSAVAAVGAPRPYADPCLPEGLQLTAAGHDHTDVSLVGTGSFTECLEATHPLLDKEATCTNPPCLFHGVHVPKIDFSVNHFIGVSEYWFSSNDVFNQGGVYDFVSFQKAAVDFCGKPWSELKSHLDAGDLFGPQVELNRLQLQCFKAAWMVTVLHEGIGLPRIVDSKGQGDGKDHTDEAQDKADQKNLFQSVNDVDGFSVSWTLGKAVVEASRDIPPAPKLLPSPLDGLPLQSGGSGGAVGLGGWKPFGANWPTTGEGSAFPPALQAGQRAFGPAAVLVAVAAFLVLALTCLCTRGRSPRATRRRAAIKELLPPPLGSLGGVCAAKRGARGDYALASMEEASEVKGPAFGSKWFSRGKRGESLLSSPELESEQSYSSEGSSEESVGGGRSRNHRRRKSNTGFLRTLMLPARRLFYGAAALLPASVSSRAMRASGRSSDRLAAHARRATASSGRIPVRRGATSPTLVKVSRPGSPGLVGITSGSTISRPASRTSSRAPTPTLGLRSGAPGAHARPVGPFSAGGMAGMHGSSSRPGYFTASLTRANSQTDLGQAHENLLAPNSATATTSAMLSRSPSRVGSPAPHLSPMSEVRP</sequence>
<dbReference type="GO" id="GO:0016020">
    <property type="term" value="C:membrane"/>
    <property type="evidence" value="ECO:0007669"/>
    <property type="project" value="TreeGrafter"/>
</dbReference>
<feature type="region of interest" description="Disordered" evidence="5">
    <location>
        <begin position="691"/>
        <end position="725"/>
    </location>
</feature>
<feature type="region of interest" description="Disordered" evidence="5">
    <location>
        <begin position="891"/>
        <end position="919"/>
    </location>
</feature>
<keyword evidence="4" id="KW-0547">Nucleotide-binding</keyword>
<feature type="compositionally biased region" description="Low complexity" evidence="5">
    <location>
        <begin position="813"/>
        <end position="827"/>
    </location>
</feature>